<dbReference type="AlphaFoldDB" id="A0A9W8EAW0"/>
<proteinExistence type="predicted"/>
<dbReference type="OrthoDB" id="2357318at2759"/>
<evidence type="ECO:0000313" key="3">
    <source>
        <dbReference type="Proteomes" id="UP001151582"/>
    </source>
</evidence>
<keyword evidence="3" id="KW-1185">Reference proteome</keyword>
<comment type="caution">
    <text evidence="2">The sequence shown here is derived from an EMBL/GenBank/DDBJ whole genome shotgun (WGS) entry which is preliminary data.</text>
</comment>
<protein>
    <submittedName>
        <fullName evidence="2">Uncharacterized protein</fullName>
    </submittedName>
</protein>
<dbReference type="PANTHER" id="PTHR39214:SF1">
    <property type="entry name" value="MICROBODY (PEROXISOME) BIOGENESIS PROTEIN PEROXIN 8 (EUROFUNG)"/>
    <property type="match status" value="1"/>
</dbReference>
<feature type="region of interest" description="Disordered" evidence="1">
    <location>
        <begin position="414"/>
        <end position="450"/>
    </location>
</feature>
<feature type="non-terminal residue" evidence="2">
    <location>
        <position position="1"/>
    </location>
</feature>
<accession>A0A9W8EAW0</accession>
<sequence length="548" mass="61588">HPVLASLNTTQRTALLHWVGDYLLGHRVALFIDTSIAWQGLEPTHSAPTNHPSLYQGPLLLADRLRHPLFKQLPHIITLYRGLLVMVDAVDVAAFHVSKWASFAHNLFVLADQWQWLDTGALRTLVDAEHQHPAFKAANHPLGADQQTVKAPIVQDTDLGVFCRTILLGITLIFKEVSRRYVTANGLAMRSPQGEALALDILDAYAQLAPFVISLYGYQGFPTYQQVCHTVLEAITETTAQGRSHTPSLADRLIRHLHAACWTALDQADSRARRHSPTVSISYARQLRHLYFLQTSEILIPYLDASVIQACCLPLVEVYLFSDTRPHARALLEVSHRVVLSILEADGGQREDLIALSTFIAPFYDRVLFETYPRYLEFPQLRTAYTLLVQQLMKYQPALAWAVLERLMQQLDQQIPEGSSTSGPPSQVVRHADTHARTALSPSPSPVSRSVSVHRMTSSLLQQGQYLQLLTDQVASVPFPYFSQRLLPKIRWYILQEPNAVAQMSALKSLHQSVLQSIDVGKKEVALKWLLALEHDVTSRHKLRVCVH</sequence>
<feature type="compositionally biased region" description="Polar residues" evidence="1">
    <location>
        <begin position="414"/>
        <end position="425"/>
    </location>
</feature>
<dbReference type="Proteomes" id="UP001151582">
    <property type="component" value="Unassembled WGS sequence"/>
</dbReference>
<dbReference type="InterPro" id="IPR055334">
    <property type="entry name" value="PEX8-like"/>
</dbReference>
<gene>
    <name evidence="2" type="ORF">H4R34_005837</name>
</gene>
<organism evidence="2 3">
    <name type="scientific">Dimargaris verticillata</name>
    <dbReference type="NCBI Taxonomy" id="2761393"/>
    <lineage>
        <taxon>Eukaryota</taxon>
        <taxon>Fungi</taxon>
        <taxon>Fungi incertae sedis</taxon>
        <taxon>Zoopagomycota</taxon>
        <taxon>Kickxellomycotina</taxon>
        <taxon>Dimargaritomycetes</taxon>
        <taxon>Dimargaritales</taxon>
        <taxon>Dimargaritaceae</taxon>
        <taxon>Dimargaris</taxon>
    </lineage>
</organism>
<evidence type="ECO:0000256" key="1">
    <source>
        <dbReference type="SAM" id="MobiDB-lite"/>
    </source>
</evidence>
<dbReference type="EMBL" id="JANBQB010001490">
    <property type="protein sequence ID" value="KAJ1971140.1"/>
    <property type="molecule type" value="Genomic_DNA"/>
</dbReference>
<reference evidence="2" key="1">
    <citation type="submission" date="2022-07" db="EMBL/GenBank/DDBJ databases">
        <title>Phylogenomic reconstructions and comparative analyses of Kickxellomycotina fungi.</title>
        <authorList>
            <person name="Reynolds N.K."/>
            <person name="Stajich J.E."/>
            <person name="Barry K."/>
            <person name="Grigoriev I.V."/>
            <person name="Crous P."/>
            <person name="Smith M.E."/>
        </authorList>
    </citation>
    <scope>NUCLEOTIDE SEQUENCE</scope>
    <source>
        <strain evidence="2">RSA 567</strain>
    </source>
</reference>
<evidence type="ECO:0000313" key="2">
    <source>
        <dbReference type="EMBL" id="KAJ1971140.1"/>
    </source>
</evidence>
<dbReference type="PANTHER" id="PTHR39214">
    <property type="entry name" value="MICROBODY (PEROXISOME) BIOGENESIS PROTEIN PEROXIN 8 (EUROFUNG)"/>
    <property type="match status" value="1"/>
</dbReference>
<name>A0A9W8EAW0_9FUNG</name>